<comment type="caution">
    <text evidence="1">The sequence shown here is derived from an EMBL/GenBank/DDBJ whole genome shotgun (WGS) entry which is preliminary data.</text>
</comment>
<keyword evidence="2" id="KW-1185">Reference proteome</keyword>
<dbReference type="EMBL" id="JBAWSX010000018">
    <property type="protein sequence ID" value="MEI4803870.1"/>
    <property type="molecule type" value="Genomic_DNA"/>
</dbReference>
<name>A0ABU8FQA3_9BACI</name>
<accession>A0ABU8FQA3</accession>
<protein>
    <submittedName>
        <fullName evidence="1">Uncharacterized protein</fullName>
    </submittedName>
</protein>
<evidence type="ECO:0000313" key="2">
    <source>
        <dbReference type="Proteomes" id="UP001372526"/>
    </source>
</evidence>
<gene>
    <name evidence="1" type="ORF">WAZ07_22100</name>
</gene>
<reference evidence="1 2" key="1">
    <citation type="submission" date="2024-01" db="EMBL/GenBank/DDBJ databases">
        <title>Seven novel Bacillus-like species.</title>
        <authorList>
            <person name="Liu G."/>
        </authorList>
    </citation>
    <scope>NUCLEOTIDE SEQUENCE [LARGE SCALE GENOMIC DNA]</scope>
    <source>
        <strain evidence="1 2">FJAT-51639</strain>
    </source>
</reference>
<sequence length="68" mass="7687">MLFGYLFSFVDTNEVFTEGDGLGFVTLINPRDASTQFEGIYKKGEYHLVDKFVPQILALIYKKGFGSL</sequence>
<evidence type="ECO:0000313" key="1">
    <source>
        <dbReference type="EMBL" id="MEI4803870.1"/>
    </source>
</evidence>
<proteinExistence type="predicted"/>
<organism evidence="1 2">
    <name type="scientific">Bacillus bruguierae</name>
    <dbReference type="NCBI Taxonomy" id="3127667"/>
    <lineage>
        <taxon>Bacteria</taxon>
        <taxon>Bacillati</taxon>
        <taxon>Bacillota</taxon>
        <taxon>Bacilli</taxon>
        <taxon>Bacillales</taxon>
        <taxon>Bacillaceae</taxon>
        <taxon>Bacillus</taxon>
    </lineage>
</organism>
<dbReference type="Proteomes" id="UP001372526">
    <property type="component" value="Unassembled WGS sequence"/>
</dbReference>
<dbReference type="RefSeq" id="WP_336474167.1">
    <property type="nucleotide sequence ID" value="NZ_JBAWSX010000018.1"/>
</dbReference>